<sequence length="47" mass="5747">MYSDHINNFPDKIIRYYSLITKLFAAILFRTMVRIFLLHELPFFSHL</sequence>
<dbReference type="AlphaFoldDB" id="A0A2P2NN49"/>
<evidence type="ECO:0000313" key="2">
    <source>
        <dbReference type="EMBL" id="MBX43885.1"/>
    </source>
</evidence>
<proteinExistence type="predicted"/>
<organism evidence="2">
    <name type="scientific">Rhizophora mucronata</name>
    <name type="common">Asiatic mangrove</name>
    <dbReference type="NCBI Taxonomy" id="61149"/>
    <lineage>
        <taxon>Eukaryota</taxon>
        <taxon>Viridiplantae</taxon>
        <taxon>Streptophyta</taxon>
        <taxon>Embryophyta</taxon>
        <taxon>Tracheophyta</taxon>
        <taxon>Spermatophyta</taxon>
        <taxon>Magnoliopsida</taxon>
        <taxon>eudicotyledons</taxon>
        <taxon>Gunneridae</taxon>
        <taxon>Pentapetalae</taxon>
        <taxon>rosids</taxon>
        <taxon>fabids</taxon>
        <taxon>Malpighiales</taxon>
        <taxon>Rhizophoraceae</taxon>
        <taxon>Rhizophora</taxon>
    </lineage>
</organism>
<reference evidence="2" key="1">
    <citation type="submission" date="2018-02" db="EMBL/GenBank/DDBJ databases">
        <title>Rhizophora mucronata_Transcriptome.</title>
        <authorList>
            <person name="Meera S.P."/>
            <person name="Sreeshan A."/>
            <person name="Augustine A."/>
        </authorList>
    </citation>
    <scope>NUCLEOTIDE SEQUENCE</scope>
    <source>
        <tissue evidence="2">Leaf</tissue>
    </source>
</reference>
<dbReference type="EMBL" id="GGEC01063401">
    <property type="protein sequence ID" value="MBX43885.1"/>
    <property type="molecule type" value="Transcribed_RNA"/>
</dbReference>
<feature type="transmembrane region" description="Helical" evidence="1">
    <location>
        <begin position="16"/>
        <end position="37"/>
    </location>
</feature>
<keyword evidence="1" id="KW-1133">Transmembrane helix</keyword>
<name>A0A2P2NN49_RHIMU</name>
<accession>A0A2P2NN49</accession>
<protein>
    <submittedName>
        <fullName evidence="2">Uncharacterized protein</fullName>
    </submittedName>
</protein>
<keyword evidence="1" id="KW-0812">Transmembrane</keyword>
<evidence type="ECO:0000256" key="1">
    <source>
        <dbReference type="SAM" id="Phobius"/>
    </source>
</evidence>
<keyword evidence="1" id="KW-0472">Membrane</keyword>